<keyword evidence="2" id="KW-1185">Reference proteome</keyword>
<name>A0A845PVN0_9FLAO</name>
<dbReference type="InterPro" id="IPR023393">
    <property type="entry name" value="START-like_dom_sf"/>
</dbReference>
<dbReference type="Gene3D" id="3.30.530.20">
    <property type="match status" value="1"/>
</dbReference>
<dbReference type="Proteomes" id="UP000553459">
    <property type="component" value="Unassembled WGS sequence"/>
</dbReference>
<organism evidence="1 2">
    <name type="scientific">Elizabethkingia argenteiflava</name>
    <dbReference type="NCBI Taxonomy" id="2681556"/>
    <lineage>
        <taxon>Bacteria</taxon>
        <taxon>Pseudomonadati</taxon>
        <taxon>Bacteroidota</taxon>
        <taxon>Flavobacteriia</taxon>
        <taxon>Flavobacteriales</taxon>
        <taxon>Weeksellaceae</taxon>
        <taxon>Elizabethkingia</taxon>
    </lineage>
</organism>
<evidence type="ECO:0000313" key="1">
    <source>
        <dbReference type="EMBL" id="NAW51031.1"/>
    </source>
</evidence>
<evidence type="ECO:0008006" key="3">
    <source>
        <dbReference type="Google" id="ProtNLM"/>
    </source>
</evidence>
<dbReference type="EMBL" id="JAAABJ010000492">
    <property type="protein sequence ID" value="NAW51031.1"/>
    <property type="molecule type" value="Genomic_DNA"/>
</dbReference>
<protein>
    <recommendedName>
        <fullName evidence="3">Polyketide cyclase</fullName>
    </recommendedName>
</protein>
<dbReference type="SUPFAM" id="SSF55961">
    <property type="entry name" value="Bet v1-like"/>
    <property type="match status" value="1"/>
</dbReference>
<proteinExistence type="predicted"/>
<comment type="caution">
    <text evidence="1">The sequence shown here is derived from an EMBL/GenBank/DDBJ whole genome shotgun (WGS) entry which is preliminary data.</text>
</comment>
<reference evidence="1 2" key="1">
    <citation type="submission" date="2019-11" db="EMBL/GenBank/DDBJ databases">
        <title>Characterization of Elizabethkingia argenteiflava sp. nov., isolated from inner surface of Soybean Pods.</title>
        <authorList>
            <person name="Mo S."/>
        </authorList>
    </citation>
    <scope>NUCLEOTIDE SEQUENCE [LARGE SCALE GENOMIC DNA]</scope>
    <source>
        <strain evidence="1 2">YB22</strain>
    </source>
</reference>
<gene>
    <name evidence="1" type="ORF">GNY06_06480</name>
</gene>
<sequence>MMKGGAPDEIQINITNVKEGVGFSDMTELPFGHIKTFHQIEELEGGNIQITHQVEAIITGEKENEFFMGNIWPGMQEGLSAAVANIITLAKS</sequence>
<accession>A0A845PVN0</accession>
<evidence type="ECO:0000313" key="2">
    <source>
        <dbReference type="Proteomes" id="UP000553459"/>
    </source>
</evidence>
<dbReference type="AlphaFoldDB" id="A0A845PVN0"/>